<sequence>MALTHQKFFIVFILLISFAGRIAIYAIPIQKPSVEVLKENISSKADQSNAADEENQLAEKLKLTDLVIPKFVNFEFLNSSELKNALFQGNFNLTYCHLQVQEQPPK</sequence>
<accession>A0ABR7KY21</accession>
<dbReference type="RefSeq" id="WP_187073339.1">
    <property type="nucleotide sequence ID" value="NZ_JACRYL010000030.1"/>
</dbReference>
<dbReference type="Proteomes" id="UP000652755">
    <property type="component" value="Unassembled WGS sequence"/>
</dbReference>
<comment type="caution">
    <text evidence="1">The sequence shown here is derived from an EMBL/GenBank/DDBJ whole genome shotgun (WGS) entry which is preliminary data.</text>
</comment>
<reference evidence="1 2" key="1">
    <citation type="submission" date="2020-08" db="EMBL/GenBank/DDBJ databases">
        <authorList>
            <person name="Sun Q."/>
            <person name="Inoue M."/>
        </authorList>
    </citation>
    <scope>NUCLEOTIDE SEQUENCE [LARGE SCALE GENOMIC DNA]</scope>
    <source>
        <strain evidence="1 2">CCM 8938</strain>
    </source>
</reference>
<gene>
    <name evidence="1" type="ORF">H7U22_21070</name>
</gene>
<keyword evidence="2" id="KW-1185">Reference proteome</keyword>
<protein>
    <submittedName>
        <fullName evidence="1">Uncharacterized protein</fullName>
    </submittedName>
</protein>
<proteinExistence type="predicted"/>
<organism evidence="1 2">
    <name type="scientific">Pedobacter fastidiosus</name>
    <dbReference type="NCBI Taxonomy" id="2765361"/>
    <lineage>
        <taxon>Bacteria</taxon>
        <taxon>Pseudomonadati</taxon>
        <taxon>Bacteroidota</taxon>
        <taxon>Sphingobacteriia</taxon>
        <taxon>Sphingobacteriales</taxon>
        <taxon>Sphingobacteriaceae</taxon>
        <taxon>Pedobacter</taxon>
    </lineage>
</organism>
<evidence type="ECO:0000313" key="2">
    <source>
        <dbReference type="Proteomes" id="UP000652755"/>
    </source>
</evidence>
<evidence type="ECO:0000313" key="1">
    <source>
        <dbReference type="EMBL" id="MBC6112921.1"/>
    </source>
</evidence>
<dbReference type="EMBL" id="JACRYL010000030">
    <property type="protein sequence ID" value="MBC6112921.1"/>
    <property type="molecule type" value="Genomic_DNA"/>
</dbReference>
<name>A0ABR7KY21_9SPHI</name>